<keyword evidence="7 8" id="KW-0472">Membrane</keyword>
<evidence type="ECO:0000256" key="3">
    <source>
        <dbReference type="ARBA" id="ARBA00022475"/>
    </source>
</evidence>
<dbReference type="PANTHER" id="PTHR30012">
    <property type="entry name" value="GENERAL SECRETION PATHWAY PROTEIN"/>
    <property type="match status" value="1"/>
</dbReference>
<feature type="domain" description="Type II secretion system protein GspF" evidence="9">
    <location>
        <begin position="241"/>
        <end position="363"/>
    </location>
</feature>
<keyword evidence="5 8" id="KW-0812">Transmembrane</keyword>
<evidence type="ECO:0000256" key="8">
    <source>
        <dbReference type="SAM" id="Phobius"/>
    </source>
</evidence>
<keyword evidence="6 8" id="KW-1133">Transmembrane helix</keyword>
<dbReference type="Proteomes" id="UP000072763">
    <property type="component" value="Unassembled WGS sequence"/>
</dbReference>
<sequence length="372" mass="40446">MGVSPIAITEAKPGTGLQTEIKIPGFEKGVGLKDLAIMSRQASTMLSSGLSLLRALTILADQTDNKKLKDILGKVRDDVERGVSFSDAVAKYPVDFPPIMINMIRAGETGGFLDQAMDSIATNFEKEHKLRSTIKSAMTYPVVVLVMSLVAVVVMLVFIVPIFQDMFASLGGQLPLPTMMLVWLSHAMVYVGPVLAVVLVVGWLWWRANRNSDRVRGLIDPLKLRLPVFGQLNRKIVMARFSRNLSNMIGAGVPILEALQIAGKVSANIVVERALHRVSESVRKGESIAAPLERETIFPAMVAQMIAVGEDAGSMELMLERIAVFYDNEVEASTEALTSLIEPLLIGFLGVVVGGMIVALYLPIFQISSLVK</sequence>
<comment type="caution">
    <text evidence="10">The sequence shown here is derived from an EMBL/GenBank/DDBJ whole genome shotgun (WGS) entry which is preliminary data.</text>
</comment>
<evidence type="ECO:0000256" key="4">
    <source>
        <dbReference type="ARBA" id="ARBA00022519"/>
    </source>
</evidence>
<dbReference type="PATRIC" id="fig|465820.4.peg.1922"/>
<evidence type="ECO:0000313" key="10">
    <source>
        <dbReference type="EMBL" id="KTR51780.1"/>
    </source>
</evidence>
<gene>
    <name evidence="10" type="ORF">NS359_08770</name>
</gene>
<feature type="transmembrane region" description="Helical" evidence="8">
    <location>
        <begin position="183"/>
        <end position="206"/>
    </location>
</feature>
<evidence type="ECO:0000313" key="11">
    <source>
        <dbReference type="Proteomes" id="UP000072763"/>
    </source>
</evidence>
<evidence type="ECO:0000256" key="6">
    <source>
        <dbReference type="ARBA" id="ARBA00022989"/>
    </source>
</evidence>
<dbReference type="EMBL" id="LDRC01000045">
    <property type="protein sequence ID" value="KTR51780.1"/>
    <property type="molecule type" value="Genomic_DNA"/>
</dbReference>
<feature type="domain" description="Type II secretion system protein GspF" evidence="9">
    <location>
        <begin position="39"/>
        <end position="161"/>
    </location>
</feature>
<dbReference type="InterPro" id="IPR003004">
    <property type="entry name" value="GspF/PilC"/>
</dbReference>
<dbReference type="PANTHER" id="PTHR30012:SF0">
    <property type="entry name" value="TYPE II SECRETION SYSTEM PROTEIN F-RELATED"/>
    <property type="match status" value="1"/>
</dbReference>
<evidence type="ECO:0000256" key="7">
    <source>
        <dbReference type="ARBA" id="ARBA00023136"/>
    </source>
</evidence>
<dbReference type="FunFam" id="1.20.81.30:FF:000001">
    <property type="entry name" value="Type II secretion system protein F"/>
    <property type="match status" value="2"/>
</dbReference>
<evidence type="ECO:0000259" key="9">
    <source>
        <dbReference type="Pfam" id="PF00482"/>
    </source>
</evidence>
<protein>
    <submittedName>
        <fullName evidence="10">Pilus assembly protein PilC</fullName>
    </submittedName>
</protein>
<feature type="transmembrane region" description="Helical" evidence="8">
    <location>
        <begin position="138"/>
        <end position="163"/>
    </location>
</feature>
<keyword evidence="4" id="KW-0997">Cell inner membrane</keyword>
<dbReference type="Gene3D" id="1.20.81.30">
    <property type="entry name" value="Type II secretion system (T2SS), domain F"/>
    <property type="match status" value="2"/>
</dbReference>
<name>A0A147DQF1_9MICO</name>
<dbReference type="AlphaFoldDB" id="A0A147DQF1"/>
<reference evidence="10 11" key="1">
    <citation type="journal article" date="2016" name="Front. Microbiol.">
        <title>Genomic Resource of Rice Seed Associated Bacteria.</title>
        <authorList>
            <person name="Midha S."/>
            <person name="Bansal K."/>
            <person name="Sharma S."/>
            <person name="Kumar N."/>
            <person name="Patil P.P."/>
            <person name="Chaudhry V."/>
            <person name="Patil P.B."/>
        </authorList>
    </citation>
    <scope>NUCLEOTIDE SEQUENCE [LARGE SCALE GENOMIC DNA]</scope>
    <source>
        <strain evidence="10 11">NS359</strain>
    </source>
</reference>
<dbReference type="STRING" id="465820.NS263_06465"/>
<dbReference type="InterPro" id="IPR018076">
    <property type="entry name" value="T2SS_GspF_dom"/>
</dbReference>
<comment type="subcellular location">
    <subcellularLocation>
        <location evidence="1">Cell inner membrane</location>
        <topology evidence="1">Multi-pass membrane protein</topology>
    </subcellularLocation>
</comment>
<evidence type="ECO:0000256" key="1">
    <source>
        <dbReference type="ARBA" id="ARBA00004429"/>
    </source>
</evidence>
<comment type="similarity">
    <text evidence="2">Belongs to the GSP F family.</text>
</comment>
<dbReference type="GO" id="GO:0005886">
    <property type="term" value="C:plasma membrane"/>
    <property type="evidence" value="ECO:0007669"/>
    <property type="project" value="UniProtKB-SubCell"/>
</dbReference>
<dbReference type="InterPro" id="IPR042094">
    <property type="entry name" value="T2SS_GspF_sf"/>
</dbReference>
<organism evidence="10 11">
    <name type="scientific">Curtobacterium oceanosedimentum</name>
    <dbReference type="NCBI Taxonomy" id="465820"/>
    <lineage>
        <taxon>Bacteria</taxon>
        <taxon>Bacillati</taxon>
        <taxon>Actinomycetota</taxon>
        <taxon>Actinomycetes</taxon>
        <taxon>Micrococcales</taxon>
        <taxon>Microbacteriaceae</taxon>
        <taxon>Curtobacterium</taxon>
    </lineage>
</organism>
<dbReference type="Pfam" id="PF00482">
    <property type="entry name" value="T2SSF"/>
    <property type="match status" value="2"/>
</dbReference>
<evidence type="ECO:0000256" key="5">
    <source>
        <dbReference type="ARBA" id="ARBA00022692"/>
    </source>
</evidence>
<keyword evidence="3" id="KW-1003">Cell membrane</keyword>
<feature type="transmembrane region" description="Helical" evidence="8">
    <location>
        <begin position="344"/>
        <end position="364"/>
    </location>
</feature>
<dbReference type="PRINTS" id="PR00812">
    <property type="entry name" value="BCTERIALGSPF"/>
</dbReference>
<evidence type="ECO:0000256" key="2">
    <source>
        <dbReference type="ARBA" id="ARBA00005745"/>
    </source>
</evidence>
<proteinExistence type="inferred from homology"/>
<accession>A0A147DQF1</accession>